<organism evidence="2 3">
    <name type="scientific">Aspergillus mulundensis</name>
    <dbReference type="NCBI Taxonomy" id="1810919"/>
    <lineage>
        <taxon>Eukaryota</taxon>
        <taxon>Fungi</taxon>
        <taxon>Dikarya</taxon>
        <taxon>Ascomycota</taxon>
        <taxon>Pezizomycotina</taxon>
        <taxon>Eurotiomycetes</taxon>
        <taxon>Eurotiomycetidae</taxon>
        <taxon>Eurotiales</taxon>
        <taxon>Aspergillaceae</taxon>
        <taxon>Aspergillus</taxon>
        <taxon>Aspergillus subgen. Nidulantes</taxon>
    </lineage>
</organism>
<feature type="compositionally biased region" description="Polar residues" evidence="1">
    <location>
        <begin position="147"/>
        <end position="166"/>
    </location>
</feature>
<keyword evidence="3" id="KW-1185">Reference proteome</keyword>
<feature type="compositionally biased region" description="Polar residues" evidence="1">
    <location>
        <begin position="221"/>
        <end position="235"/>
    </location>
</feature>
<dbReference type="Proteomes" id="UP000256690">
    <property type="component" value="Unassembled WGS sequence"/>
</dbReference>
<gene>
    <name evidence="2" type="ORF">DSM5745_00772</name>
</gene>
<feature type="region of interest" description="Disordered" evidence="1">
    <location>
        <begin position="65"/>
        <end position="166"/>
    </location>
</feature>
<reference evidence="2 3" key="1">
    <citation type="journal article" date="2018" name="IMA Fungus">
        <title>IMA Genome-F 9: Draft genome sequence of Annulohypoxylon stygium, Aspergillus mulundensis, Berkeleyomyces basicola (syn. Thielaviopsis basicola), Ceratocystis smalleyi, two Cercospora beticola strains, Coleophoma cylindrospora, Fusarium fracticaudum, Phialophora cf. hyalina, and Morchella septimelata.</title>
        <authorList>
            <person name="Wingfield B.D."/>
            <person name="Bills G.F."/>
            <person name="Dong Y."/>
            <person name="Huang W."/>
            <person name="Nel W.J."/>
            <person name="Swalarsk-Parry B.S."/>
            <person name="Vaghefi N."/>
            <person name="Wilken P.M."/>
            <person name="An Z."/>
            <person name="de Beer Z.W."/>
            <person name="De Vos L."/>
            <person name="Chen L."/>
            <person name="Duong T.A."/>
            <person name="Gao Y."/>
            <person name="Hammerbacher A."/>
            <person name="Kikkert J.R."/>
            <person name="Li Y."/>
            <person name="Li H."/>
            <person name="Li K."/>
            <person name="Li Q."/>
            <person name="Liu X."/>
            <person name="Ma X."/>
            <person name="Naidoo K."/>
            <person name="Pethybridge S.J."/>
            <person name="Sun J."/>
            <person name="Steenkamp E.T."/>
            <person name="van der Nest M.A."/>
            <person name="van Wyk S."/>
            <person name="Wingfield M.J."/>
            <person name="Xiong C."/>
            <person name="Yue Q."/>
            <person name="Zhang X."/>
        </authorList>
    </citation>
    <scope>NUCLEOTIDE SEQUENCE [LARGE SCALE GENOMIC DNA]</scope>
    <source>
        <strain evidence="2 3">DSM 5745</strain>
    </source>
</reference>
<protein>
    <submittedName>
        <fullName evidence="2">Uncharacterized protein</fullName>
    </submittedName>
</protein>
<evidence type="ECO:0000256" key="1">
    <source>
        <dbReference type="SAM" id="MobiDB-lite"/>
    </source>
</evidence>
<dbReference type="GeneID" id="38111142"/>
<dbReference type="EMBL" id="PVWQ01000001">
    <property type="protein sequence ID" value="RDW93450.1"/>
    <property type="molecule type" value="Genomic_DNA"/>
</dbReference>
<name>A0A3D8T4I8_9EURO</name>
<evidence type="ECO:0000313" key="2">
    <source>
        <dbReference type="EMBL" id="RDW93450.1"/>
    </source>
</evidence>
<accession>A0A3D8T4I8</accession>
<comment type="caution">
    <text evidence="2">The sequence shown here is derived from an EMBL/GenBank/DDBJ whole genome shotgun (WGS) entry which is preliminary data.</text>
</comment>
<feature type="region of interest" description="Disordered" evidence="1">
    <location>
        <begin position="186"/>
        <end position="235"/>
    </location>
</feature>
<evidence type="ECO:0000313" key="3">
    <source>
        <dbReference type="Proteomes" id="UP000256690"/>
    </source>
</evidence>
<dbReference type="RefSeq" id="XP_026608633.1">
    <property type="nucleotide sequence ID" value="XM_026742788.1"/>
</dbReference>
<proteinExistence type="predicted"/>
<dbReference type="AlphaFoldDB" id="A0A3D8T4I8"/>
<feature type="compositionally biased region" description="Low complexity" evidence="1">
    <location>
        <begin position="200"/>
        <end position="218"/>
    </location>
</feature>
<sequence length="315" mass="34170">MNAPNTKNWWTAEENARLQNLRRQYAHSVTIKDIARVVQPEFPGRSVNSIYAKLYAMEQNFPRPRHAAGTRPLSDDADSDPSVSAPGALDKRQAADELLPAPETARRRLAIHSPDPGSEGVAEILPSSGGDPDPRLPPHQPFASLLGPNTSLETTTVPPHGANAQSRHMSGLHQTTQSVAPPPRINGLGNEMGPPRPLRRPALARGRPRRVPQVSVVQESPARQTQNLPSTQTMAGSSIEPAILTEIREMRAELGSKIDDLAASTRRQLHAQERRIIDLTEVGNDALAISEIARDSLVDFVQALIKAGLVPELGN</sequence>